<keyword evidence="2" id="KW-1185">Reference proteome</keyword>
<reference evidence="1 2" key="1">
    <citation type="submission" date="2019-12" db="EMBL/GenBank/DDBJ databases">
        <title>Genome sequence of Streptomyces bambusae.</title>
        <authorList>
            <person name="Bansal K."/>
            <person name="Choksket S."/>
            <person name="Korpole S."/>
            <person name="Patil P.B."/>
        </authorList>
    </citation>
    <scope>NUCLEOTIDE SEQUENCE [LARGE SCALE GENOMIC DNA]</scope>
    <source>
        <strain evidence="1 2">SK60</strain>
    </source>
</reference>
<dbReference type="EMBL" id="WTFF01000077">
    <property type="protein sequence ID" value="MBW5482852.1"/>
    <property type="molecule type" value="Genomic_DNA"/>
</dbReference>
<name>A0ABS6Z548_9ACTN</name>
<feature type="non-terminal residue" evidence="1">
    <location>
        <position position="1"/>
    </location>
</feature>
<accession>A0ABS6Z548</accession>
<gene>
    <name evidence="1" type="ORF">GPJ59_13425</name>
</gene>
<proteinExistence type="predicted"/>
<evidence type="ECO:0000313" key="2">
    <source>
        <dbReference type="Proteomes" id="UP000812013"/>
    </source>
</evidence>
<organism evidence="1 2">
    <name type="scientific">Streptomyces bambusae</name>
    <dbReference type="NCBI Taxonomy" id="1550616"/>
    <lineage>
        <taxon>Bacteria</taxon>
        <taxon>Bacillati</taxon>
        <taxon>Actinomycetota</taxon>
        <taxon>Actinomycetes</taxon>
        <taxon>Kitasatosporales</taxon>
        <taxon>Streptomycetaceae</taxon>
        <taxon>Streptomyces</taxon>
    </lineage>
</organism>
<sequence>LVAEEVVRRVAAVARPVLISPRLDAHRLPGTLDPRTLLVRLAAPGGLAGPADGTRVAGGLPTAVPVPVHDGPPAAYGALAHASAERLEGHAARLEACAGHSGWDKDEAGERFRTVLLNHAERCARAAADVRGAAGWLADDGRGTA</sequence>
<dbReference type="Proteomes" id="UP000812013">
    <property type="component" value="Unassembled WGS sequence"/>
</dbReference>
<evidence type="ECO:0000313" key="1">
    <source>
        <dbReference type="EMBL" id="MBW5482852.1"/>
    </source>
</evidence>
<comment type="caution">
    <text evidence="1">The sequence shown here is derived from an EMBL/GenBank/DDBJ whole genome shotgun (WGS) entry which is preliminary data.</text>
</comment>
<protein>
    <submittedName>
        <fullName evidence="1">Uncharacterized protein</fullName>
    </submittedName>
</protein>